<dbReference type="EMBL" id="GL888033">
    <property type="protein sequence ID" value="EGI69098.1"/>
    <property type="molecule type" value="Genomic_DNA"/>
</dbReference>
<dbReference type="Proteomes" id="UP000007755">
    <property type="component" value="Unassembled WGS sequence"/>
</dbReference>
<dbReference type="InParanoid" id="F4W9W2"/>
<feature type="region of interest" description="Disordered" evidence="1">
    <location>
        <begin position="1"/>
        <end position="25"/>
    </location>
</feature>
<dbReference type="AlphaFoldDB" id="F4W9W2"/>
<evidence type="ECO:0000313" key="3">
    <source>
        <dbReference type="Proteomes" id="UP000007755"/>
    </source>
</evidence>
<feature type="compositionally biased region" description="Acidic residues" evidence="1">
    <location>
        <begin position="411"/>
        <end position="428"/>
    </location>
</feature>
<evidence type="ECO:0000256" key="1">
    <source>
        <dbReference type="SAM" id="MobiDB-lite"/>
    </source>
</evidence>
<name>F4W9W2_ACREC</name>
<feature type="region of interest" description="Disordered" evidence="1">
    <location>
        <begin position="411"/>
        <end position="430"/>
    </location>
</feature>
<proteinExistence type="predicted"/>
<protein>
    <submittedName>
        <fullName evidence="2">Uncharacterized protein</fullName>
    </submittedName>
</protein>
<organism evidence="3">
    <name type="scientific">Acromyrmex echinatior</name>
    <name type="common">Panamanian leafcutter ant</name>
    <name type="synonym">Acromyrmex octospinosus echinatior</name>
    <dbReference type="NCBI Taxonomy" id="103372"/>
    <lineage>
        <taxon>Eukaryota</taxon>
        <taxon>Metazoa</taxon>
        <taxon>Ecdysozoa</taxon>
        <taxon>Arthropoda</taxon>
        <taxon>Hexapoda</taxon>
        <taxon>Insecta</taxon>
        <taxon>Pterygota</taxon>
        <taxon>Neoptera</taxon>
        <taxon>Endopterygota</taxon>
        <taxon>Hymenoptera</taxon>
        <taxon>Apocrita</taxon>
        <taxon>Aculeata</taxon>
        <taxon>Formicoidea</taxon>
        <taxon>Formicidae</taxon>
        <taxon>Myrmicinae</taxon>
        <taxon>Acromyrmex</taxon>
    </lineage>
</organism>
<gene>
    <name evidence="2" type="ORF">G5I_02270</name>
</gene>
<reference evidence="2" key="1">
    <citation type="submission" date="2011-02" db="EMBL/GenBank/DDBJ databases">
        <title>The genome of the leaf-cutting ant Acromyrmex echinatior suggests key adaptations to social evolution and fungus farming.</title>
        <authorList>
            <person name="Nygaard S."/>
            <person name="Zhang G."/>
        </authorList>
    </citation>
    <scope>NUCLEOTIDE SEQUENCE</scope>
</reference>
<keyword evidence="3" id="KW-1185">Reference proteome</keyword>
<evidence type="ECO:0000313" key="2">
    <source>
        <dbReference type="EMBL" id="EGI69098.1"/>
    </source>
</evidence>
<accession>F4W9W2</accession>
<sequence>MKQEDRLSSGMDRGLITKGKRGKNSRRGLRWSFYGEKAPHALYVKAWQTAFYLCFFRALFYNIIFGVPTSFVDLVKAIHANGQFQLRLCKTWVSQALKTRDSRVEICSENRSSAKWPFIPVVLLALAKQYAANMCKDMFAQCKQMVLLQKQTSSETWVQCCKGVFEIYKRVSEQDGYAVKFLRYNDLNMANYRLRVKYILEQMQIIWGETITKKDQSRRIISPDSLVSDSRNTEQTQLFMGTLATRTNEGVLNELLKSYSAGKPSAVIYKRYPERPLYRVLIIRKRIECIKGLQNKAPLGTPKLALTGATNAAHVPSGNRLEIADRRKIGRIGIFPTSNEAKYESKNGHRSGDRYDDENDNVCATQKLLSSPLLNYYLASLYQVQRGRNATVLRWRRETAGGCCAGTWYDDDDDDHDEDEDDDDDDDDERWRESHGALLLYILLPDVNSTDLHKETNVVVTLADCESDRGGGRRKRRRRWRSRDVSHVSYQLEKGCMPFVAQDEKFAMQERKKTTIPNTQTSCTNIANVLIPQL</sequence>